<comment type="caution">
    <text evidence="1">The sequence shown here is derived from an EMBL/GenBank/DDBJ whole genome shotgun (WGS) entry which is preliminary data.</text>
</comment>
<evidence type="ECO:0000313" key="2">
    <source>
        <dbReference type="Proteomes" id="UP001428341"/>
    </source>
</evidence>
<dbReference type="AlphaFoldDB" id="A0AAP0MM69"/>
<accession>A0AAP0MM69</accession>
<keyword evidence="2" id="KW-1185">Reference proteome</keyword>
<protein>
    <submittedName>
        <fullName evidence="1">Uncharacterized protein</fullName>
    </submittedName>
</protein>
<dbReference type="EMBL" id="JBCGBO010000003">
    <property type="protein sequence ID" value="KAK9216041.1"/>
    <property type="molecule type" value="Genomic_DNA"/>
</dbReference>
<reference evidence="1 2" key="1">
    <citation type="submission" date="2024-05" db="EMBL/GenBank/DDBJ databases">
        <title>Haplotype-resolved chromosome-level genome assembly of Huyou (Citrus changshanensis).</title>
        <authorList>
            <person name="Miao C."/>
            <person name="Chen W."/>
            <person name="Wu Y."/>
            <person name="Wang L."/>
            <person name="Zhao S."/>
            <person name="Grierson D."/>
            <person name="Xu C."/>
            <person name="Chen K."/>
        </authorList>
    </citation>
    <scope>NUCLEOTIDE SEQUENCE [LARGE SCALE GENOMIC DNA]</scope>
    <source>
        <strain evidence="1">01-14</strain>
        <tissue evidence="1">Leaf</tissue>
    </source>
</reference>
<sequence>MMLFLEENGIRANNLIALLTWGYLGNFIGTSRLIVQGNGHLPVDCVAQKQSDQKSIEGGTRFKFCSGERNLKLSFEVSVE</sequence>
<dbReference type="Proteomes" id="UP001428341">
    <property type="component" value="Unassembled WGS sequence"/>
</dbReference>
<gene>
    <name evidence="1" type="ORF">WN944_008048</name>
</gene>
<organism evidence="1 2">
    <name type="scientific">Citrus x changshan-huyou</name>
    <dbReference type="NCBI Taxonomy" id="2935761"/>
    <lineage>
        <taxon>Eukaryota</taxon>
        <taxon>Viridiplantae</taxon>
        <taxon>Streptophyta</taxon>
        <taxon>Embryophyta</taxon>
        <taxon>Tracheophyta</taxon>
        <taxon>Spermatophyta</taxon>
        <taxon>Magnoliopsida</taxon>
        <taxon>eudicotyledons</taxon>
        <taxon>Gunneridae</taxon>
        <taxon>Pentapetalae</taxon>
        <taxon>rosids</taxon>
        <taxon>malvids</taxon>
        <taxon>Sapindales</taxon>
        <taxon>Rutaceae</taxon>
        <taxon>Aurantioideae</taxon>
        <taxon>Citrus</taxon>
    </lineage>
</organism>
<evidence type="ECO:0000313" key="1">
    <source>
        <dbReference type="EMBL" id="KAK9216041.1"/>
    </source>
</evidence>
<proteinExistence type="predicted"/>
<name>A0AAP0MM69_9ROSI</name>